<dbReference type="GO" id="GO:0005506">
    <property type="term" value="F:iron ion binding"/>
    <property type="evidence" value="ECO:0007669"/>
    <property type="project" value="InterPro"/>
</dbReference>
<protein>
    <recommendedName>
        <fullName evidence="11">Cytochrome P450</fullName>
    </recommendedName>
</protein>
<evidence type="ECO:0000256" key="6">
    <source>
        <dbReference type="ARBA" id="ARBA00023004"/>
    </source>
</evidence>
<evidence type="ECO:0008006" key="11">
    <source>
        <dbReference type="Google" id="ProtNLM"/>
    </source>
</evidence>
<dbReference type="EMBL" id="JAANER010000002">
    <property type="protein sequence ID" value="KAG9193478.1"/>
    <property type="molecule type" value="Genomic_DNA"/>
</dbReference>
<organism evidence="9 10">
    <name type="scientific">Alternaria panax</name>
    <dbReference type="NCBI Taxonomy" id="48097"/>
    <lineage>
        <taxon>Eukaryota</taxon>
        <taxon>Fungi</taxon>
        <taxon>Dikarya</taxon>
        <taxon>Ascomycota</taxon>
        <taxon>Pezizomycotina</taxon>
        <taxon>Dothideomycetes</taxon>
        <taxon>Pleosporomycetidae</taxon>
        <taxon>Pleosporales</taxon>
        <taxon>Pleosporineae</taxon>
        <taxon>Pleosporaceae</taxon>
        <taxon>Alternaria</taxon>
        <taxon>Alternaria sect. Panax</taxon>
    </lineage>
</organism>
<dbReference type="PRINTS" id="PR00385">
    <property type="entry name" value="P450"/>
</dbReference>
<dbReference type="GO" id="GO:0004497">
    <property type="term" value="F:monooxygenase activity"/>
    <property type="evidence" value="ECO:0007669"/>
    <property type="project" value="UniProtKB-KW"/>
</dbReference>
<keyword evidence="10" id="KW-1185">Reference proteome</keyword>
<reference evidence="9" key="1">
    <citation type="submission" date="2021-07" db="EMBL/GenBank/DDBJ databases">
        <title>Genome Resource of American Ginseng Black Spot Pathogen Alternaria panax.</title>
        <authorList>
            <person name="Qiu C."/>
            <person name="Wang W."/>
            <person name="Liu Z."/>
        </authorList>
    </citation>
    <scope>NUCLEOTIDE SEQUENCE</scope>
    <source>
        <strain evidence="9">BNCC115425</strain>
    </source>
</reference>
<evidence type="ECO:0000313" key="10">
    <source>
        <dbReference type="Proteomes" id="UP001199106"/>
    </source>
</evidence>
<dbReference type="InterPro" id="IPR050121">
    <property type="entry name" value="Cytochrome_P450_monoxygenase"/>
</dbReference>
<evidence type="ECO:0000313" key="9">
    <source>
        <dbReference type="EMBL" id="KAG9193478.1"/>
    </source>
</evidence>
<accession>A0AAD4NSV3</accession>
<comment type="caution">
    <text evidence="9">The sequence shown here is derived from an EMBL/GenBank/DDBJ whole genome shotgun (WGS) entry which is preliminary data.</text>
</comment>
<keyword evidence="5" id="KW-0560">Oxidoreductase</keyword>
<dbReference type="PANTHER" id="PTHR24305">
    <property type="entry name" value="CYTOCHROME P450"/>
    <property type="match status" value="1"/>
</dbReference>
<proteinExistence type="inferred from homology"/>
<evidence type="ECO:0000256" key="2">
    <source>
        <dbReference type="ARBA" id="ARBA00010617"/>
    </source>
</evidence>
<evidence type="ECO:0000256" key="1">
    <source>
        <dbReference type="ARBA" id="ARBA00001971"/>
    </source>
</evidence>
<name>A0AAD4NSV3_9PLEO</name>
<dbReference type="Pfam" id="PF00067">
    <property type="entry name" value="p450"/>
    <property type="match status" value="1"/>
</dbReference>
<evidence type="ECO:0000256" key="5">
    <source>
        <dbReference type="ARBA" id="ARBA00023002"/>
    </source>
</evidence>
<dbReference type="InterPro" id="IPR002401">
    <property type="entry name" value="Cyt_P450_E_grp-I"/>
</dbReference>
<dbReference type="GO" id="GO:0016705">
    <property type="term" value="F:oxidoreductase activity, acting on paired donors, with incorporation or reduction of molecular oxygen"/>
    <property type="evidence" value="ECO:0007669"/>
    <property type="project" value="InterPro"/>
</dbReference>
<evidence type="ECO:0000256" key="4">
    <source>
        <dbReference type="ARBA" id="ARBA00022723"/>
    </source>
</evidence>
<evidence type="ECO:0000256" key="8">
    <source>
        <dbReference type="PIRSR" id="PIRSR602401-1"/>
    </source>
</evidence>
<dbReference type="Proteomes" id="UP001199106">
    <property type="component" value="Unassembled WGS sequence"/>
</dbReference>
<dbReference type="Gene3D" id="1.10.630.10">
    <property type="entry name" value="Cytochrome P450"/>
    <property type="match status" value="1"/>
</dbReference>
<comment type="cofactor">
    <cofactor evidence="1 8">
        <name>heme</name>
        <dbReference type="ChEBI" id="CHEBI:30413"/>
    </cofactor>
</comment>
<dbReference type="PRINTS" id="PR00463">
    <property type="entry name" value="EP450I"/>
</dbReference>
<dbReference type="SUPFAM" id="SSF48264">
    <property type="entry name" value="Cytochrome P450"/>
    <property type="match status" value="1"/>
</dbReference>
<evidence type="ECO:0000256" key="3">
    <source>
        <dbReference type="ARBA" id="ARBA00022617"/>
    </source>
</evidence>
<dbReference type="InterPro" id="IPR036396">
    <property type="entry name" value="Cyt_P450_sf"/>
</dbReference>
<keyword evidence="4 8" id="KW-0479">Metal-binding</keyword>
<keyword evidence="3 8" id="KW-0349">Heme</keyword>
<dbReference type="GO" id="GO:0020037">
    <property type="term" value="F:heme binding"/>
    <property type="evidence" value="ECO:0007669"/>
    <property type="project" value="InterPro"/>
</dbReference>
<evidence type="ECO:0000256" key="7">
    <source>
        <dbReference type="ARBA" id="ARBA00023033"/>
    </source>
</evidence>
<dbReference type="PANTHER" id="PTHR24305:SF29">
    <property type="entry name" value="BENZOATE-PARA-HYDROXYLASE"/>
    <property type="match status" value="1"/>
</dbReference>
<sequence>MIAANNSNHARICRALNRAFFEQALRSQESIITSYIKLLIKKPRQRADTQTPVDIGEVTDLELKHTCGTIILGGSETSATLLSGAICCLPKAPAWMEKLHQELAATFKSDNEISYTSLSQLKVLNAIIQDTFRIYSPVWTALPRIISLAGAKVCGDAPPPGTQVGISQYAMYHTSSHFTNPSVYATEHFLGAEQYAKDTLDAIQPFSVGRCNCIGQSLTWAETESILARLVWHFEFELLDPEQKWDNQKFFVLWQKPRLIVRLKVSDPGS</sequence>
<keyword evidence="6 8" id="KW-0408">Iron</keyword>
<dbReference type="InterPro" id="IPR001128">
    <property type="entry name" value="Cyt_P450"/>
</dbReference>
<keyword evidence="7" id="KW-0503">Monooxygenase</keyword>
<feature type="binding site" description="axial binding residue" evidence="8">
    <location>
        <position position="213"/>
    </location>
    <ligand>
        <name>heme</name>
        <dbReference type="ChEBI" id="CHEBI:30413"/>
    </ligand>
    <ligandPart>
        <name>Fe</name>
        <dbReference type="ChEBI" id="CHEBI:18248"/>
    </ligandPart>
</feature>
<gene>
    <name evidence="9" type="ORF">G6011_03513</name>
</gene>
<comment type="similarity">
    <text evidence="2">Belongs to the cytochrome P450 family.</text>
</comment>
<dbReference type="AlphaFoldDB" id="A0AAD4NSV3"/>